<dbReference type="PROSITE" id="PS50404">
    <property type="entry name" value="GST_NTER"/>
    <property type="match status" value="1"/>
</dbReference>
<evidence type="ECO:0000313" key="3">
    <source>
        <dbReference type="EMBL" id="PSW21855.1"/>
    </source>
</evidence>
<feature type="domain" description="GST N-terminal" evidence="1">
    <location>
        <begin position="1"/>
        <end position="81"/>
    </location>
</feature>
<sequence length="204" mass="22995">MKIYELAPTPSAKRVSFFLAEKGIEVERESVNVREGENLTEAFQSLSVNGRIPVLALDDGTTICESIAICRYFEELYPEKAPLFGATALEKAQVEMWQRIVELQGLFVAFQAFRNITAIYSDRETCIEAWGHESRQRVIDFLPTLEKQLAEQPYVAGEHFSVADITAFVLMGMLAALEVAIDEYPNMQAWKTRIAERPAIQSIA</sequence>
<dbReference type="Gene3D" id="3.40.30.10">
    <property type="entry name" value="Glutaredoxin"/>
    <property type="match status" value="1"/>
</dbReference>
<dbReference type="SUPFAM" id="SSF52833">
    <property type="entry name" value="Thioredoxin-like"/>
    <property type="match status" value="1"/>
</dbReference>
<keyword evidence="4" id="KW-1185">Reference proteome</keyword>
<dbReference type="CDD" id="cd03182">
    <property type="entry name" value="GST_C_GTT2_like"/>
    <property type="match status" value="1"/>
</dbReference>
<dbReference type="RefSeq" id="WP_036828626.1">
    <property type="nucleotide sequence ID" value="NZ_JGVO01001041.1"/>
</dbReference>
<dbReference type="Proteomes" id="UP000241771">
    <property type="component" value="Unassembled WGS sequence"/>
</dbReference>
<dbReference type="AlphaFoldDB" id="A0A2T3P006"/>
<dbReference type="InterPro" id="IPR036249">
    <property type="entry name" value="Thioredoxin-like_sf"/>
</dbReference>
<organism evidence="3 4">
    <name type="scientific">Photobacterium sanctipauli</name>
    <dbReference type="NCBI Taxonomy" id="1342794"/>
    <lineage>
        <taxon>Bacteria</taxon>
        <taxon>Pseudomonadati</taxon>
        <taxon>Pseudomonadota</taxon>
        <taxon>Gammaproteobacteria</taxon>
        <taxon>Vibrionales</taxon>
        <taxon>Vibrionaceae</taxon>
        <taxon>Photobacterium</taxon>
    </lineage>
</organism>
<dbReference type="CDD" id="cd03051">
    <property type="entry name" value="GST_N_GTT2_like"/>
    <property type="match status" value="1"/>
</dbReference>
<dbReference type="Pfam" id="PF00043">
    <property type="entry name" value="GST_C"/>
    <property type="match status" value="1"/>
</dbReference>
<dbReference type="Gene3D" id="1.20.1050.10">
    <property type="match status" value="1"/>
</dbReference>
<dbReference type="InterPro" id="IPR004046">
    <property type="entry name" value="GST_C"/>
</dbReference>
<dbReference type="OrthoDB" id="9803562at2"/>
<dbReference type="InterPro" id="IPR034346">
    <property type="entry name" value="Gtt2-like_C"/>
</dbReference>
<accession>A0A2T3P006</accession>
<dbReference type="PANTHER" id="PTHR44051">
    <property type="entry name" value="GLUTATHIONE S-TRANSFERASE-RELATED"/>
    <property type="match status" value="1"/>
</dbReference>
<dbReference type="PANTHER" id="PTHR44051:SF8">
    <property type="entry name" value="GLUTATHIONE S-TRANSFERASE GSTA"/>
    <property type="match status" value="1"/>
</dbReference>
<dbReference type="InterPro" id="IPR034345">
    <property type="entry name" value="Gtt2-like_N"/>
</dbReference>
<dbReference type="EMBL" id="PYMA01000001">
    <property type="protein sequence ID" value="PSW21855.1"/>
    <property type="molecule type" value="Genomic_DNA"/>
</dbReference>
<gene>
    <name evidence="3" type="ORF">C9I98_00890</name>
</gene>
<name>A0A2T3P006_9GAMM</name>
<comment type="caution">
    <text evidence="3">The sequence shown here is derived from an EMBL/GenBank/DDBJ whole genome shotgun (WGS) entry which is preliminary data.</text>
</comment>
<dbReference type="SFLD" id="SFLDS00019">
    <property type="entry name" value="Glutathione_Transferase_(cytos"/>
    <property type="match status" value="1"/>
</dbReference>
<dbReference type="InterPro" id="IPR010987">
    <property type="entry name" value="Glutathione-S-Trfase_C-like"/>
</dbReference>
<dbReference type="GO" id="GO:0016740">
    <property type="term" value="F:transferase activity"/>
    <property type="evidence" value="ECO:0007669"/>
    <property type="project" value="UniProtKB-KW"/>
</dbReference>
<dbReference type="InterPro" id="IPR036282">
    <property type="entry name" value="Glutathione-S-Trfase_C_sf"/>
</dbReference>
<protein>
    <submittedName>
        <fullName evidence="3">Glutathione S-transferase</fullName>
    </submittedName>
</protein>
<evidence type="ECO:0000259" key="2">
    <source>
        <dbReference type="PROSITE" id="PS50405"/>
    </source>
</evidence>
<proteinExistence type="predicted"/>
<dbReference type="SFLD" id="SFLDG00358">
    <property type="entry name" value="Main_(cytGST)"/>
    <property type="match status" value="1"/>
</dbReference>
<dbReference type="SUPFAM" id="SSF47616">
    <property type="entry name" value="GST C-terminal domain-like"/>
    <property type="match status" value="1"/>
</dbReference>
<feature type="domain" description="GST C-terminal" evidence="2">
    <location>
        <begin position="87"/>
        <end position="204"/>
    </location>
</feature>
<dbReference type="InterPro" id="IPR040079">
    <property type="entry name" value="Glutathione_S-Trfase"/>
</dbReference>
<dbReference type="Pfam" id="PF13409">
    <property type="entry name" value="GST_N_2"/>
    <property type="match status" value="1"/>
</dbReference>
<dbReference type="PROSITE" id="PS50405">
    <property type="entry name" value="GST_CTER"/>
    <property type="match status" value="1"/>
</dbReference>
<keyword evidence="3" id="KW-0808">Transferase</keyword>
<evidence type="ECO:0000259" key="1">
    <source>
        <dbReference type="PROSITE" id="PS50404"/>
    </source>
</evidence>
<evidence type="ECO:0000313" key="4">
    <source>
        <dbReference type="Proteomes" id="UP000241771"/>
    </source>
</evidence>
<dbReference type="InterPro" id="IPR004045">
    <property type="entry name" value="Glutathione_S-Trfase_N"/>
</dbReference>
<reference evidence="3 4" key="1">
    <citation type="submission" date="2018-01" db="EMBL/GenBank/DDBJ databases">
        <title>Whole genome sequencing of Histamine producing bacteria.</title>
        <authorList>
            <person name="Butler K."/>
        </authorList>
    </citation>
    <scope>NUCLEOTIDE SEQUENCE [LARGE SCALE GENOMIC DNA]</scope>
    <source>
        <strain evidence="3 4">DSM 100436</strain>
    </source>
</reference>